<dbReference type="Proteomes" id="UP001056436">
    <property type="component" value="Unassembled WGS sequence"/>
</dbReference>
<keyword evidence="2" id="KW-1185">Reference proteome</keyword>
<protein>
    <submittedName>
        <fullName evidence="1">Uncharacterized protein</fullName>
    </submittedName>
</protein>
<comment type="caution">
    <text evidence="1">The sequence shown here is derived from an EMBL/GenBank/DDBJ whole genome shotgun (WGS) entry which is preliminary data.</text>
</comment>
<sequence>MEMASATRTTALSLDENHHDDVICLGSRPSVEHITIYHKRITKSRGIRNDEDTTTGPRLRQRRDLPIYKTSTDWKAYASTVRRSRLARVFGHPAASCVWMPQYKRAAALLVLLGTGRRWLH</sequence>
<proteinExistence type="predicted"/>
<name>A0A9Q0ASY6_9PEZI</name>
<organism evidence="1 2">
    <name type="scientific">Colletotrichum abscissum</name>
    <dbReference type="NCBI Taxonomy" id="1671311"/>
    <lineage>
        <taxon>Eukaryota</taxon>
        <taxon>Fungi</taxon>
        <taxon>Dikarya</taxon>
        <taxon>Ascomycota</taxon>
        <taxon>Pezizomycotina</taxon>
        <taxon>Sordariomycetes</taxon>
        <taxon>Hypocreomycetidae</taxon>
        <taxon>Glomerellales</taxon>
        <taxon>Glomerellaceae</taxon>
        <taxon>Colletotrichum</taxon>
        <taxon>Colletotrichum acutatum species complex</taxon>
    </lineage>
</organism>
<evidence type="ECO:0000313" key="2">
    <source>
        <dbReference type="Proteomes" id="UP001056436"/>
    </source>
</evidence>
<accession>A0A9Q0ASY6</accession>
<dbReference type="EMBL" id="SDAQ01000246">
    <property type="protein sequence ID" value="KAI3528763.1"/>
    <property type="molecule type" value="Genomic_DNA"/>
</dbReference>
<reference evidence="1" key="1">
    <citation type="submission" date="2019-01" db="EMBL/GenBank/DDBJ databases">
        <title>Colletotrichum abscissum LGMF1257.</title>
        <authorList>
            <person name="Baroncelli R."/>
        </authorList>
    </citation>
    <scope>NUCLEOTIDE SEQUENCE</scope>
    <source>
        <strain evidence="1">Ca142</strain>
    </source>
</reference>
<evidence type="ECO:0000313" key="1">
    <source>
        <dbReference type="EMBL" id="KAI3528763.1"/>
    </source>
</evidence>
<gene>
    <name evidence="1" type="ORF">CABS02_15010</name>
</gene>
<dbReference type="AlphaFoldDB" id="A0A9Q0ASY6"/>